<keyword evidence="3 4" id="KW-0808">Transferase</keyword>
<evidence type="ECO:0000256" key="4">
    <source>
        <dbReference type="PIRNR" id="PIRNR037755"/>
    </source>
</evidence>
<dbReference type="SUPFAM" id="SSF53335">
    <property type="entry name" value="S-adenosyl-L-methionine-dependent methyltransferases"/>
    <property type="match status" value="1"/>
</dbReference>
<proteinExistence type="inferred from homology"/>
<dbReference type="GO" id="GO:0008173">
    <property type="term" value="F:RNA methyltransferase activity"/>
    <property type="evidence" value="ECO:0007669"/>
    <property type="project" value="UniProtKB-ARBA"/>
</dbReference>
<keyword evidence="2 4" id="KW-0489">Methyltransferase</keyword>
<keyword evidence="7" id="KW-1185">Reference proteome</keyword>
<reference evidence="6 7" key="1">
    <citation type="journal article" date="2013" name="MBio">
        <title>Genome sequencing of the plant pathogen Taphrina deformans, the causal agent of peach leaf curl.</title>
        <authorList>
            <person name="Cisse O.H."/>
            <person name="Almeida J.M.G.C.F."/>
            <person name="Fonseca A."/>
            <person name="Kumar A.A."/>
            <person name="Salojaervi J."/>
            <person name="Overmyer K."/>
            <person name="Hauser P.M."/>
            <person name="Pagni M."/>
        </authorList>
    </citation>
    <scope>NUCLEOTIDE SEQUENCE [LARGE SCALE GENOMIC DNA]</scope>
    <source>
        <strain evidence="7">PYCC 5710 / ATCC 11124 / CBS 356.35 / IMI 108563 / JCM 9778 / NBRC 8474</strain>
    </source>
</reference>
<feature type="domain" description="Methyltransferase type 12" evidence="5">
    <location>
        <begin position="67"/>
        <end position="173"/>
    </location>
</feature>
<comment type="caution">
    <text evidence="6">The sequence shown here is derived from an EMBL/GenBank/DDBJ whole genome shotgun (WGS) entry which is preliminary data.</text>
</comment>
<dbReference type="PIRSF" id="PIRSF037755">
    <property type="entry name" value="Mettl2_prd"/>
    <property type="match status" value="1"/>
</dbReference>
<dbReference type="GO" id="GO:0008757">
    <property type="term" value="F:S-adenosylmethionine-dependent methyltransferase activity"/>
    <property type="evidence" value="ECO:0007669"/>
    <property type="project" value="UniProtKB-ARBA"/>
</dbReference>
<dbReference type="GO" id="GO:0032259">
    <property type="term" value="P:methylation"/>
    <property type="evidence" value="ECO:0007669"/>
    <property type="project" value="UniProtKB-KW"/>
</dbReference>
<protein>
    <recommendedName>
        <fullName evidence="4">tRNA N(3)-methylcytidine methyltransferase</fullName>
        <ecNumber evidence="4">2.1.1.-</ecNumber>
    </recommendedName>
</protein>
<comment type="similarity">
    <text evidence="1 4">Belongs to the methyltransferase superfamily. METL family.</text>
</comment>
<dbReference type="InterPro" id="IPR013217">
    <property type="entry name" value="Methyltransf_12"/>
</dbReference>
<sequence length="263" mass="30385">MPLEDDLPSTEGRIPCLKPFWQNKYKATAGKNWNDFYKRNTTNFFKDRHWLDHEFPLLLTQPNMVGMEVGCGVGNLIYPALERNESLTLFACDFSETAVGFVKSNERYEPLHNDKRLEAFVSDITLPNPFAPSIGPSTLDFITCIFVLSAIPPEKHVDCLRSFTEVMKDDGVICFRDYAAGDLAQLRFQKAREVPKLQDFLYVRQDGTMSYFFSEEYFRAIVAQVAGLHIEKLERIERRTKNIKRGLDEARYFLQVVLCKKSL</sequence>
<evidence type="ECO:0000256" key="3">
    <source>
        <dbReference type="ARBA" id="ARBA00022679"/>
    </source>
</evidence>
<dbReference type="Proteomes" id="UP000013776">
    <property type="component" value="Unassembled WGS sequence"/>
</dbReference>
<dbReference type="VEuPathDB" id="FungiDB:TAPDE_001139"/>
<gene>
    <name evidence="6" type="ORF">TAPDE_001139</name>
</gene>
<dbReference type="EC" id="2.1.1.-" evidence="4"/>
<dbReference type="Gene3D" id="3.40.50.150">
    <property type="entry name" value="Vaccinia Virus protein VP39"/>
    <property type="match status" value="1"/>
</dbReference>
<dbReference type="STRING" id="1097556.R4XAJ6"/>
<dbReference type="InterPro" id="IPR026113">
    <property type="entry name" value="METTL2/6/8-like"/>
</dbReference>
<evidence type="ECO:0000256" key="2">
    <source>
        <dbReference type="ARBA" id="ARBA00022603"/>
    </source>
</evidence>
<dbReference type="InterPro" id="IPR029063">
    <property type="entry name" value="SAM-dependent_MTases_sf"/>
</dbReference>
<dbReference type="AlphaFoldDB" id="R4XAJ6"/>
<evidence type="ECO:0000259" key="5">
    <source>
        <dbReference type="Pfam" id="PF08242"/>
    </source>
</evidence>
<dbReference type="PANTHER" id="PTHR22809:SF5">
    <property type="entry name" value="TRNA N(3)-METHYLCYTIDINE METHYLTRANSFERASE METTL6"/>
    <property type="match status" value="1"/>
</dbReference>
<dbReference type="CDD" id="cd02440">
    <property type="entry name" value="AdoMet_MTases"/>
    <property type="match status" value="1"/>
</dbReference>
<dbReference type="EMBL" id="CAHR02000036">
    <property type="protein sequence ID" value="CCG81323.1"/>
    <property type="molecule type" value="Genomic_DNA"/>
</dbReference>
<organism evidence="6 7">
    <name type="scientific">Taphrina deformans (strain PYCC 5710 / ATCC 11124 / CBS 356.35 / IMI 108563 / JCM 9778 / NBRC 8474)</name>
    <name type="common">Peach leaf curl fungus</name>
    <name type="synonym">Lalaria deformans</name>
    <dbReference type="NCBI Taxonomy" id="1097556"/>
    <lineage>
        <taxon>Eukaryota</taxon>
        <taxon>Fungi</taxon>
        <taxon>Dikarya</taxon>
        <taxon>Ascomycota</taxon>
        <taxon>Taphrinomycotina</taxon>
        <taxon>Taphrinomycetes</taxon>
        <taxon>Taphrinales</taxon>
        <taxon>Taphrinaceae</taxon>
        <taxon>Taphrina</taxon>
    </lineage>
</organism>
<accession>R4XAJ6</accession>
<dbReference type="eggNOG" id="KOG2361">
    <property type="taxonomic scope" value="Eukaryota"/>
</dbReference>
<name>R4XAJ6_TAPDE</name>
<dbReference type="PANTHER" id="PTHR22809">
    <property type="entry name" value="METHYLTRANSFERASE-RELATED"/>
    <property type="match status" value="1"/>
</dbReference>
<evidence type="ECO:0000256" key="1">
    <source>
        <dbReference type="ARBA" id="ARBA00009725"/>
    </source>
</evidence>
<dbReference type="Pfam" id="PF08242">
    <property type="entry name" value="Methyltransf_12"/>
    <property type="match status" value="1"/>
</dbReference>
<comment type="function">
    <text evidence="4">S-adenosyl-L-methionine-dependent methyltransferase.</text>
</comment>
<dbReference type="OrthoDB" id="417697at2759"/>
<evidence type="ECO:0000313" key="7">
    <source>
        <dbReference type="Proteomes" id="UP000013776"/>
    </source>
</evidence>
<evidence type="ECO:0000313" key="6">
    <source>
        <dbReference type="EMBL" id="CCG81323.1"/>
    </source>
</evidence>